<dbReference type="Proteomes" id="UP000240830">
    <property type="component" value="Unassembled WGS sequence"/>
</dbReference>
<feature type="repeat" description="Solcar" evidence="14">
    <location>
        <begin position="128"/>
        <end position="215"/>
    </location>
</feature>
<evidence type="ECO:0000256" key="11">
    <source>
        <dbReference type="ARBA" id="ARBA00059916"/>
    </source>
</evidence>
<accession>A0A2H9TKA8</accession>
<evidence type="ECO:0000256" key="13">
    <source>
        <dbReference type="ARBA" id="ARBA00082232"/>
    </source>
</evidence>
<keyword evidence="6" id="KW-0999">Mitochondrion inner membrane</keyword>
<dbReference type="SUPFAM" id="SSF103506">
    <property type="entry name" value="Mitochondrial carrier"/>
    <property type="match status" value="1"/>
</dbReference>
<protein>
    <recommendedName>
        <fullName evidence="12">Mitochondrial aspartate-glutamate transporter AGC1</fullName>
    </recommendedName>
    <alternativeName>
        <fullName evidence="13">Aspartate-glutamate carrier 1</fullName>
    </alternativeName>
</protein>
<comment type="caution">
    <text evidence="17">The sequence shown here is derived from an EMBL/GenBank/DDBJ whole genome shotgun (WGS) entry which is preliminary data.</text>
</comment>
<evidence type="ECO:0000256" key="8">
    <source>
        <dbReference type="ARBA" id="ARBA00022989"/>
    </source>
</evidence>
<dbReference type="AlphaFoldDB" id="A0A2H9TKA8"/>
<keyword evidence="7" id="KW-0106">Calcium</keyword>
<keyword evidence="18" id="KW-1185">Reference proteome</keyword>
<keyword evidence="3 15" id="KW-0813">Transport</keyword>
<evidence type="ECO:0000256" key="15">
    <source>
        <dbReference type="RuleBase" id="RU000488"/>
    </source>
</evidence>
<sequence>MSSGIAGPPAMVKSTTNIPTHPLSAGQQTLKSIYHFSIGSVAGAIGATFVYPIDLVKTRMQNQRKVAASEILYAHSWDCFRKVIRNEGVLGLYRGLLPQLVGVAPEKAIKLTMNDLMRSSLRDKNGKLSVPAECISGGFAGMSQVIFTNPLEIVKIRLQVQGEAARLTGAARESAISICRELGIRGLYKGAGACLLRDIPFSAIYFTAYSHLKIDVFHEGRDGKKLAPLELLAAGAIAGMPAAYLATPADVIKTRLQVVARAGQQTYHGIPDAFSKILREEGVAAFFKGGVARVLRSSPQFGFTLVSYELIQRLFPLNFD</sequence>
<dbReference type="PROSITE" id="PS50920">
    <property type="entry name" value="SOLCAR"/>
    <property type="match status" value="3"/>
</dbReference>
<comment type="subcellular location">
    <subcellularLocation>
        <location evidence="1">Mitochondrion inner membrane</location>
        <topology evidence="1">Multi-pass membrane protein</topology>
    </subcellularLocation>
</comment>
<dbReference type="Gene3D" id="1.50.40.10">
    <property type="entry name" value="Mitochondrial carrier domain"/>
    <property type="match status" value="1"/>
</dbReference>
<name>A0A2H9TKA8_9FUNG</name>
<dbReference type="GO" id="GO:0005313">
    <property type="term" value="F:L-glutamate transmembrane transporter activity"/>
    <property type="evidence" value="ECO:0007669"/>
    <property type="project" value="TreeGrafter"/>
</dbReference>
<dbReference type="OrthoDB" id="2161at2759"/>
<feature type="repeat" description="Solcar" evidence="14">
    <location>
        <begin position="226"/>
        <end position="314"/>
    </location>
</feature>
<dbReference type="EMBL" id="MTSL01000143">
    <property type="protein sequence ID" value="PJF18080.1"/>
    <property type="molecule type" value="Genomic_DNA"/>
</dbReference>
<dbReference type="GO" id="GO:0015183">
    <property type="term" value="F:L-aspartate transmembrane transporter activity"/>
    <property type="evidence" value="ECO:0007669"/>
    <property type="project" value="TreeGrafter"/>
</dbReference>
<feature type="transmembrane region" description="Helical" evidence="16">
    <location>
        <begin position="33"/>
        <end position="56"/>
    </location>
</feature>
<keyword evidence="9" id="KW-0496">Mitochondrion</keyword>
<organism evidence="17 18">
    <name type="scientific">Paramicrosporidium saccamoebae</name>
    <dbReference type="NCBI Taxonomy" id="1246581"/>
    <lineage>
        <taxon>Eukaryota</taxon>
        <taxon>Fungi</taxon>
        <taxon>Fungi incertae sedis</taxon>
        <taxon>Cryptomycota</taxon>
        <taxon>Cryptomycota incertae sedis</taxon>
        <taxon>Paramicrosporidium</taxon>
    </lineage>
</organism>
<evidence type="ECO:0000256" key="3">
    <source>
        <dbReference type="ARBA" id="ARBA00022448"/>
    </source>
</evidence>
<evidence type="ECO:0000313" key="17">
    <source>
        <dbReference type="EMBL" id="PJF18080.1"/>
    </source>
</evidence>
<evidence type="ECO:0000313" key="18">
    <source>
        <dbReference type="Proteomes" id="UP000240830"/>
    </source>
</evidence>
<reference evidence="17 18" key="1">
    <citation type="submission" date="2016-10" db="EMBL/GenBank/DDBJ databases">
        <title>The genome of Paramicrosporidium saccamoebae is the missing link in understanding Cryptomycota and Microsporidia evolution.</title>
        <authorList>
            <person name="Quandt C.A."/>
            <person name="Beaudet D."/>
            <person name="Corsaro D."/>
            <person name="Michel R."/>
            <person name="Corradi N."/>
            <person name="James T."/>
        </authorList>
    </citation>
    <scope>NUCLEOTIDE SEQUENCE [LARGE SCALE GENOMIC DNA]</scope>
    <source>
        <strain evidence="17 18">KSL3</strain>
    </source>
</reference>
<evidence type="ECO:0000256" key="6">
    <source>
        <dbReference type="ARBA" id="ARBA00022792"/>
    </source>
</evidence>
<evidence type="ECO:0000256" key="10">
    <source>
        <dbReference type="ARBA" id="ARBA00023136"/>
    </source>
</evidence>
<evidence type="ECO:0000256" key="1">
    <source>
        <dbReference type="ARBA" id="ARBA00004448"/>
    </source>
</evidence>
<dbReference type="FunFam" id="1.50.40.10:FF:000004">
    <property type="entry name" value="Calcium-binding mitochondrial carrier protein Aralar1"/>
    <property type="match status" value="1"/>
</dbReference>
<dbReference type="PANTHER" id="PTHR45678">
    <property type="entry name" value="MITOCHONDRIAL 2-OXODICARBOXYLATE CARRIER 1-RELATED"/>
    <property type="match status" value="1"/>
</dbReference>
<comment type="similarity">
    <text evidence="2 15">Belongs to the mitochondrial carrier (TC 2.A.29) family.</text>
</comment>
<evidence type="ECO:0000256" key="5">
    <source>
        <dbReference type="ARBA" id="ARBA00022737"/>
    </source>
</evidence>
<dbReference type="Pfam" id="PF00153">
    <property type="entry name" value="Mito_carr"/>
    <property type="match status" value="3"/>
</dbReference>
<evidence type="ECO:0000256" key="12">
    <source>
        <dbReference type="ARBA" id="ARBA00073787"/>
    </source>
</evidence>
<dbReference type="GO" id="GO:0005743">
    <property type="term" value="C:mitochondrial inner membrane"/>
    <property type="evidence" value="ECO:0007669"/>
    <property type="project" value="UniProtKB-SubCell"/>
</dbReference>
<keyword evidence="8 16" id="KW-1133">Transmembrane helix</keyword>
<dbReference type="InterPro" id="IPR023395">
    <property type="entry name" value="MCP_dom_sf"/>
</dbReference>
<proteinExistence type="inferred from homology"/>
<evidence type="ECO:0000256" key="16">
    <source>
        <dbReference type="SAM" id="Phobius"/>
    </source>
</evidence>
<comment type="function">
    <text evidence="11">Calcium-dependent mitochondrial aspartate and glutamate carrier. Transport of glutamate in mitochondria is required for mitochondrial transamination reactions and ornithine synthesis. Plays also a role in malate-aspartate NADH shuttle, which is critical for growth on acetate and fatty acids.</text>
</comment>
<dbReference type="STRING" id="1246581.A0A2H9TKA8"/>
<feature type="repeat" description="Solcar" evidence="14">
    <location>
        <begin position="30"/>
        <end position="120"/>
    </location>
</feature>
<evidence type="ECO:0000256" key="9">
    <source>
        <dbReference type="ARBA" id="ARBA00023128"/>
    </source>
</evidence>
<keyword evidence="10 14" id="KW-0472">Membrane</keyword>
<dbReference type="PRINTS" id="PR00926">
    <property type="entry name" value="MITOCARRIER"/>
</dbReference>
<dbReference type="GO" id="GO:0043490">
    <property type="term" value="P:malate-aspartate shuttle"/>
    <property type="evidence" value="ECO:0007669"/>
    <property type="project" value="TreeGrafter"/>
</dbReference>
<keyword evidence="4 14" id="KW-0812">Transmembrane</keyword>
<gene>
    <name evidence="17" type="ORF">PSACC_02100</name>
</gene>
<dbReference type="InterPro" id="IPR002067">
    <property type="entry name" value="MCP"/>
</dbReference>
<evidence type="ECO:0000256" key="2">
    <source>
        <dbReference type="ARBA" id="ARBA00006375"/>
    </source>
</evidence>
<dbReference type="InterPro" id="IPR051028">
    <property type="entry name" value="Mito_Solute_Carrier"/>
</dbReference>
<evidence type="ECO:0000256" key="7">
    <source>
        <dbReference type="ARBA" id="ARBA00022837"/>
    </source>
</evidence>
<evidence type="ECO:0000256" key="4">
    <source>
        <dbReference type="ARBA" id="ARBA00022692"/>
    </source>
</evidence>
<dbReference type="PANTHER" id="PTHR45678:SF9">
    <property type="entry name" value="CALCIUM-BINDING MITOCHONDRIAL CARRIER PROTEIN ARALAR1"/>
    <property type="match status" value="1"/>
</dbReference>
<keyword evidence="5" id="KW-0677">Repeat</keyword>
<evidence type="ECO:0000256" key="14">
    <source>
        <dbReference type="PROSITE-ProRule" id="PRU00282"/>
    </source>
</evidence>
<dbReference type="InterPro" id="IPR018108">
    <property type="entry name" value="MCP_transmembrane"/>
</dbReference>